<dbReference type="AlphaFoldDB" id="A0A1H4GQR2"/>
<dbReference type="GO" id="GO:0003676">
    <property type="term" value="F:nucleic acid binding"/>
    <property type="evidence" value="ECO:0007669"/>
    <property type="project" value="InterPro"/>
</dbReference>
<dbReference type="SUPFAM" id="SSF52980">
    <property type="entry name" value="Restriction endonuclease-like"/>
    <property type="match status" value="1"/>
</dbReference>
<accession>A0A1H4GQR2</accession>
<dbReference type="InterPro" id="IPR011856">
    <property type="entry name" value="tRNA_endonuc-like_dom_sf"/>
</dbReference>
<evidence type="ECO:0000313" key="2">
    <source>
        <dbReference type="Proteomes" id="UP000198638"/>
    </source>
</evidence>
<dbReference type="EMBL" id="FNRQ01000006">
    <property type="protein sequence ID" value="SEB11999.1"/>
    <property type="molecule type" value="Genomic_DNA"/>
</dbReference>
<dbReference type="Gene3D" id="3.40.1350.10">
    <property type="match status" value="1"/>
</dbReference>
<organism evidence="1 2">
    <name type="scientific">Paraburkholderia sartisoli</name>
    <dbReference type="NCBI Taxonomy" id="83784"/>
    <lineage>
        <taxon>Bacteria</taxon>
        <taxon>Pseudomonadati</taxon>
        <taxon>Pseudomonadota</taxon>
        <taxon>Betaproteobacteria</taxon>
        <taxon>Burkholderiales</taxon>
        <taxon>Burkholderiaceae</taxon>
        <taxon>Paraburkholderia</taxon>
    </lineage>
</organism>
<name>A0A1H4GQR2_9BURK</name>
<reference evidence="2" key="1">
    <citation type="submission" date="2016-10" db="EMBL/GenBank/DDBJ databases">
        <authorList>
            <person name="Varghese N."/>
            <person name="Submissions S."/>
        </authorList>
    </citation>
    <scope>NUCLEOTIDE SEQUENCE [LARGE SCALE GENOMIC DNA]</scope>
    <source>
        <strain evidence="2">LMG 24000</strain>
    </source>
</reference>
<dbReference type="OrthoDB" id="6820978at2"/>
<dbReference type="RefSeq" id="WP_143130450.1">
    <property type="nucleotide sequence ID" value="NZ_FNRQ01000006.1"/>
</dbReference>
<keyword evidence="2" id="KW-1185">Reference proteome</keyword>
<evidence type="ECO:0000313" key="1">
    <source>
        <dbReference type="EMBL" id="SEB11999.1"/>
    </source>
</evidence>
<dbReference type="InterPro" id="IPR011335">
    <property type="entry name" value="Restrct_endonuc-II-like"/>
</dbReference>
<proteinExistence type="predicted"/>
<dbReference type="Proteomes" id="UP000198638">
    <property type="component" value="Unassembled WGS sequence"/>
</dbReference>
<evidence type="ECO:0008006" key="3">
    <source>
        <dbReference type="Google" id="ProtNLM"/>
    </source>
</evidence>
<sequence>MSSMSELASQQARTSCDRSERLFYRLLSRQPRGWTTEYEPGIRANPKEAPRRSRPSLVYAAFLGRDIHLLSVPERKAALLALYNPWLFSIQEQLVLSTDPWPHPLYGYPGVSGLPWFRGTVDVAVRLGCFSSHPRVTIRDPSGGSEMRRAPMPYVGDLLLFLKGSDNSPYCVNWTVKKDANGFRRGLGLKQTLAGQAREEARSQRRHEIENVYYQDVGIPTIRVTEADIDTDVAANLQVSYTYLNRTTKLDAGSQEILIQRYGEIIGSKISVLECARSLCTVLDCTLEDCKVVLHQAIWKRKLRVDLFRPVLFDRPLKIETCDVLGRYAHWFARWASS</sequence>
<dbReference type="STRING" id="83784.SAMN05192564_106262"/>
<protein>
    <recommendedName>
        <fullName evidence="3">TnsA endonuclease N terminal</fullName>
    </recommendedName>
</protein>
<gene>
    <name evidence="1" type="ORF">SAMN05192564_106262</name>
</gene>